<evidence type="ECO:0000256" key="2">
    <source>
        <dbReference type="ARBA" id="ARBA00022833"/>
    </source>
</evidence>
<evidence type="ECO:0000256" key="3">
    <source>
        <dbReference type="ARBA" id="ARBA00023015"/>
    </source>
</evidence>
<dbReference type="PANTHER" id="PTHR47659:SF4">
    <property type="entry name" value="ZN(II)2CYS6 TRANSCRIPTION FACTOR (EUROFUNG)"/>
    <property type="match status" value="1"/>
</dbReference>
<evidence type="ECO:0000256" key="7">
    <source>
        <dbReference type="SAM" id="MobiDB-lite"/>
    </source>
</evidence>
<evidence type="ECO:0000313" key="9">
    <source>
        <dbReference type="EMBL" id="KIW34339.1"/>
    </source>
</evidence>
<dbReference type="GO" id="GO:0008270">
    <property type="term" value="F:zinc ion binding"/>
    <property type="evidence" value="ECO:0007669"/>
    <property type="project" value="InterPro"/>
</dbReference>
<keyword evidence="2" id="KW-0862">Zinc</keyword>
<feature type="region of interest" description="Disordered" evidence="7">
    <location>
        <begin position="291"/>
        <end position="440"/>
    </location>
</feature>
<dbReference type="InterPro" id="IPR036864">
    <property type="entry name" value="Zn2-C6_fun-type_DNA-bd_sf"/>
</dbReference>
<feature type="region of interest" description="Disordered" evidence="7">
    <location>
        <begin position="41"/>
        <end position="81"/>
    </location>
</feature>
<dbReference type="VEuPathDB" id="FungiDB:PV07_01120"/>
<dbReference type="RefSeq" id="XP_016254554.1">
    <property type="nucleotide sequence ID" value="XM_016387626.1"/>
</dbReference>
<dbReference type="GO" id="GO:0003677">
    <property type="term" value="F:DNA binding"/>
    <property type="evidence" value="ECO:0007669"/>
    <property type="project" value="UniProtKB-KW"/>
</dbReference>
<dbReference type="GeneID" id="27340314"/>
<feature type="compositionally biased region" description="Basic and acidic residues" evidence="7">
    <location>
        <begin position="215"/>
        <end position="226"/>
    </location>
</feature>
<dbReference type="PROSITE" id="PS50048">
    <property type="entry name" value="ZN2_CY6_FUNGAL_2"/>
    <property type="match status" value="1"/>
</dbReference>
<organism evidence="9 10">
    <name type="scientific">Cladophialophora immunda</name>
    <dbReference type="NCBI Taxonomy" id="569365"/>
    <lineage>
        <taxon>Eukaryota</taxon>
        <taxon>Fungi</taxon>
        <taxon>Dikarya</taxon>
        <taxon>Ascomycota</taxon>
        <taxon>Pezizomycotina</taxon>
        <taxon>Eurotiomycetes</taxon>
        <taxon>Chaetothyriomycetidae</taxon>
        <taxon>Chaetothyriales</taxon>
        <taxon>Herpotrichiellaceae</taxon>
        <taxon>Cladophialophora</taxon>
    </lineage>
</organism>
<feature type="compositionally biased region" description="Low complexity" evidence="7">
    <location>
        <begin position="137"/>
        <end position="151"/>
    </location>
</feature>
<dbReference type="Gene3D" id="4.10.240.10">
    <property type="entry name" value="Zn(2)-C6 fungal-type DNA-binding domain"/>
    <property type="match status" value="1"/>
</dbReference>
<keyword evidence="10" id="KW-1185">Reference proteome</keyword>
<dbReference type="STRING" id="569365.A0A0D2DF52"/>
<proteinExistence type="predicted"/>
<feature type="compositionally biased region" description="Polar residues" evidence="7">
    <location>
        <begin position="313"/>
        <end position="344"/>
    </location>
</feature>
<keyword evidence="6" id="KW-0539">Nucleus</keyword>
<feature type="region of interest" description="Disordered" evidence="7">
    <location>
        <begin position="128"/>
        <end position="169"/>
    </location>
</feature>
<gene>
    <name evidence="9" type="ORF">PV07_01120</name>
</gene>
<feature type="region of interest" description="Disordered" evidence="7">
    <location>
        <begin position="208"/>
        <end position="252"/>
    </location>
</feature>
<dbReference type="Pfam" id="PF00172">
    <property type="entry name" value="Zn_clus"/>
    <property type="match status" value="1"/>
</dbReference>
<dbReference type="AlphaFoldDB" id="A0A0D2DF52"/>
<dbReference type="InterPro" id="IPR001138">
    <property type="entry name" value="Zn2Cys6_DnaBD"/>
</dbReference>
<sequence length="440" mass="46975">MQHSRPPQFPLCPSFKKHRSSLDNSRFTIDHLTLPKPVAAPVWASLPTPPMSGSPPPEPSAEPAQIAGRRRKRSRSYTPPTTAITTAAVVASPVAPLDATVPRPSAISRGGETIAELAVQPGPYALNYPLPPASYQSASSLPSTSISGPSPRLALSPVSPRATRKPKAHVASACVNCKKKHLRCDSSRPCRRCVQSGKEDSCIDVEHKKRGRPPLKPEDASARRPFEAALTPLTGRLGEPSRRFGDPPIYPPTVGYPPLRPYAATTPRVGQPRSSVFALHAAPSISPSLAMAEGTFVPPSSRQYHGGIAPMPGQTSASYSPPQPESTFRSMSYSGGYNYPSLQGQVGPPSYYNPNPIFPRPPSSLSSEQLPPMSTSSSLQLPPILPAPPAPIDPAIVQQLPQQTLPSPRGQQGGRNEGTQEPDPKRPKMDIQGILGPRNE</sequence>
<dbReference type="GO" id="GO:0000981">
    <property type="term" value="F:DNA-binding transcription factor activity, RNA polymerase II-specific"/>
    <property type="evidence" value="ECO:0007669"/>
    <property type="project" value="InterPro"/>
</dbReference>
<evidence type="ECO:0000256" key="1">
    <source>
        <dbReference type="ARBA" id="ARBA00022723"/>
    </source>
</evidence>
<evidence type="ECO:0000256" key="5">
    <source>
        <dbReference type="ARBA" id="ARBA00023163"/>
    </source>
</evidence>
<keyword evidence="1" id="KW-0479">Metal-binding</keyword>
<feature type="domain" description="Zn(2)-C6 fungal-type" evidence="8">
    <location>
        <begin position="173"/>
        <end position="202"/>
    </location>
</feature>
<dbReference type="EMBL" id="KN847040">
    <property type="protein sequence ID" value="KIW34339.1"/>
    <property type="molecule type" value="Genomic_DNA"/>
</dbReference>
<accession>A0A0D2DF52</accession>
<feature type="compositionally biased region" description="Polar residues" evidence="7">
    <location>
        <begin position="400"/>
        <end position="410"/>
    </location>
</feature>
<keyword evidence="5" id="KW-0804">Transcription</keyword>
<evidence type="ECO:0000313" key="10">
    <source>
        <dbReference type="Proteomes" id="UP000054466"/>
    </source>
</evidence>
<feature type="region of interest" description="Disordered" evidence="7">
    <location>
        <begin position="1"/>
        <end position="20"/>
    </location>
</feature>
<dbReference type="Proteomes" id="UP000054466">
    <property type="component" value="Unassembled WGS sequence"/>
</dbReference>
<protein>
    <recommendedName>
        <fullName evidence="8">Zn(2)-C6 fungal-type domain-containing protein</fullName>
    </recommendedName>
</protein>
<dbReference type="HOGENOM" id="CLU_624299_0_0_1"/>
<evidence type="ECO:0000259" key="8">
    <source>
        <dbReference type="PROSITE" id="PS50048"/>
    </source>
</evidence>
<name>A0A0D2DF52_9EURO</name>
<evidence type="ECO:0000256" key="6">
    <source>
        <dbReference type="ARBA" id="ARBA00023242"/>
    </source>
</evidence>
<dbReference type="InterPro" id="IPR050335">
    <property type="entry name" value="ERT1_acuK_gluconeogen_tf"/>
</dbReference>
<dbReference type="SUPFAM" id="SSF57701">
    <property type="entry name" value="Zn2/Cys6 DNA-binding domain"/>
    <property type="match status" value="1"/>
</dbReference>
<dbReference type="RefSeq" id="XP_016254555.1">
    <property type="nucleotide sequence ID" value="XM_016387627.1"/>
</dbReference>
<keyword evidence="3" id="KW-0805">Transcription regulation</keyword>
<evidence type="ECO:0000256" key="4">
    <source>
        <dbReference type="ARBA" id="ARBA00023125"/>
    </source>
</evidence>
<feature type="compositionally biased region" description="Low complexity" evidence="7">
    <location>
        <begin position="363"/>
        <end position="382"/>
    </location>
</feature>
<keyword evidence="4" id="KW-0238">DNA-binding</keyword>
<dbReference type="EMBL" id="KN847040">
    <property type="protein sequence ID" value="KIW34338.1"/>
    <property type="molecule type" value="Genomic_DNA"/>
</dbReference>
<dbReference type="SMART" id="SM00066">
    <property type="entry name" value="GAL4"/>
    <property type="match status" value="1"/>
</dbReference>
<feature type="compositionally biased region" description="Pro residues" evidence="7">
    <location>
        <begin position="383"/>
        <end position="392"/>
    </location>
</feature>
<dbReference type="PROSITE" id="PS00463">
    <property type="entry name" value="ZN2_CY6_FUNGAL_1"/>
    <property type="match status" value="1"/>
</dbReference>
<dbReference type="CDD" id="cd00067">
    <property type="entry name" value="GAL4"/>
    <property type="match status" value="1"/>
</dbReference>
<dbReference type="PANTHER" id="PTHR47659">
    <property type="entry name" value="ZN(II)2CYS6 TRANSCRIPTION FACTOR (EUROFUNG)-RELATED"/>
    <property type="match status" value="1"/>
</dbReference>
<feature type="compositionally biased region" description="Pro residues" evidence="7">
    <location>
        <begin position="47"/>
        <end position="60"/>
    </location>
</feature>
<dbReference type="OrthoDB" id="5575144at2759"/>
<reference evidence="9 10" key="1">
    <citation type="submission" date="2015-01" db="EMBL/GenBank/DDBJ databases">
        <title>The Genome Sequence of Cladophialophora immunda CBS83496.</title>
        <authorList>
            <consortium name="The Broad Institute Genomics Platform"/>
            <person name="Cuomo C."/>
            <person name="de Hoog S."/>
            <person name="Gorbushina A."/>
            <person name="Stielow B."/>
            <person name="Teixiera M."/>
            <person name="Abouelleil A."/>
            <person name="Chapman S.B."/>
            <person name="Priest M."/>
            <person name="Young S.K."/>
            <person name="Wortman J."/>
            <person name="Nusbaum C."/>
            <person name="Birren B."/>
        </authorList>
    </citation>
    <scope>NUCLEOTIDE SEQUENCE [LARGE SCALE GENOMIC DNA]</scope>
    <source>
        <strain evidence="9 10">CBS 83496</strain>
    </source>
</reference>